<evidence type="ECO:0000313" key="1">
    <source>
        <dbReference type="EMBL" id="EFC99617.1"/>
    </source>
</evidence>
<dbReference type="Gene3D" id="3.40.50.300">
    <property type="entry name" value="P-loop containing nucleotide triphosphate hydrolases"/>
    <property type="match status" value="2"/>
</dbReference>
<dbReference type="AlphaFoldDB" id="D3AEV9"/>
<dbReference type="Proteomes" id="UP000004968">
    <property type="component" value="Unassembled WGS sequence"/>
</dbReference>
<reference evidence="1 2" key="1">
    <citation type="submission" date="2010-01" db="EMBL/GenBank/DDBJ databases">
        <authorList>
            <person name="Weinstock G."/>
            <person name="Sodergren E."/>
            <person name="Clifton S."/>
            <person name="Fulton L."/>
            <person name="Fulton B."/>
            <person name="Courtney L."/>
            <person name="Fronick C."/>
            <person name="Harrison M."/>
            <person name="Strong C."/>
            <person name="Farmer C."/>
            <person name="Delahaunty K."/>
            <person name="Markovic C."/>
            <person name="Hall O."/>
            <person name="Minx P."/>
            <person name="Tomlinson C."/>
            <person name="Mitreva M."/>
            <person name="Nelson J."/>
            <person name="Hou S."/>
            <person name="Wollam A."/>
            <person name="Pepin K.H."/>
            <person name="Johnson M."/>
            <person name="Bhonagiri V."/>
            <person name="Nash W.E."/>
            <person name="Warren W."/>
            <person name="Chinwalla A."/>
            <person name="Mardis E.R."/>
            <person name="Wilson R.K."/>
        </authorList>
    </citation>
    <scope>NUCLEOTIDE SEQUENCE [LARGE SCALE GENOMIC DNA]</scope>
    <source>
        <strain evidence="1 2">DSM 13479</strain>
    </source>
</reference>
<name>D3AEV9_9FIRM</name>
<organism evidence="1 2">
    <name type="scientific">Hungatella hathewayi DSM 13479</name>
    <dbReference type="NCBI Taxonomy" id="566550"/>
    <lineage>
        <taxon>Bacteria</taxon>
        <taxon>Bacillati</taxon>
        <taxon>Bacillota</taxon>
        <taxon>Clostridia</taxon>
        <taxon>Lachnospirales</taxon>
        <taxon>Lachnospiraceae</taxon>
        <taxon>Hungatella</taxon>
    </lineage>
</organism>
<dbReference type="HOGENOM" id="CLU_041108_0_0_9"/>
<protein>
    <recommendedName>
        <fullName evidence="3">DNA helicase</fullName>
    </recommendedName>
</protein>
<dbReference type="RefSeq" id="WP_006772665.1">
    <property type="nucleotide sequence ID" value="NZ_GG667635.1"/>
</dbReference>
<evidence type="ECO:0008006" key="3">
    <source>
        <dbReference type="Google" id="ProtNLM"/>
    </source>
</evidence>
<dbReference type="EMBL" id="ACIO01000160">
    <property type="protein sequence ID" value="EFC99617.1"/>
    <property type="molecule type" value="Genomic_DNA"/>
</dbReference>
<evidence type="ECO:0000313" key="2">
    <source>
        <dbReference type="Proteomes" id="UP000004968"/>
    </source>
</evidence>
<comment type="caution">
    <text evidence="1">The sequence shown here is derived from an EMBL/GenBank/DDBJ whole genome shotgun (WGS) entry which is preliminary data.</text>
</comment>
<accession>D3AEV9</accession>
<dbReference type="InterPro" id="IPR027417">
    <property type="entry name" value="P-loop_NTPase"/>
</dbReference>
<gene>
    <name evidence="1" type="ORF">CLOSTHATH_02143</name>
</gene>
<proteinExistence type="predicted"/>
<sequence length="406" mass="47815">MAGVELRDYQEDAVRQMRNGCILCGGVGSGKSRTSLAYYYVRNGGELGTNEYVPMDDVNIKDLYIITTARKRDTFEWEEELSPFLLSTNKKENLYTNKVVIDSWNNIKKYADVKDAFFIFDEQRVIGSGTWVKAFLKIAKVNEWILLSATPGDTWQDYIPVFVANGFYKNRSEFTREHIVYSRFSKFPKVDRYLNTGRLIRLRNKILVNMDFKRQTVSHHEDIYVKYNIERYKDVGKTRWDPFKKEPIINAAGLCYVWRKIVNTDQSRQIALLEIVEKHPKAIIFYNFDYELELLKEIFSGYEVREWNGHKHQPVPTSDAWVYLVQYNAGAEGWNCITTDTIIFYSQNYSYKIMAQSAGRIDRMNTPYTDLYYYHLKSRSGIDLAISKALKDKKTFNETRFVKWRQ</sequence>
<dbReference type="GeneID" id="93146960"/>
<dbReference type="SUPFAM" id="SSF52540">
    <property type="entry name" value="P-loop containing nucleoside triphosphate hydrolases"/>
    <property type="match status" value="2"/>
</dbReference>